<dbReference type="Proteomes" id="UP000471381">
    <property type="component" value="Unassembled WGS sequence"/>
</dbReference>
<evidence type="ECO:0008006" key="3">
    <source>
        <dbReference type="Google" id="ProtNLM"/>
    </source>
</evidence>
<name>A0A6N9TGZ1_9ALTE</name>
<dbReference type="SUPFAM" id="SSF48613">
    <property type="entry name" value="Heme oxygenase-like"/>
    <property type="match status" value="1"/>
</dbReference>
<gene>
    <name evidence="1" type="ORF">GTQ48_13735</name>
</gene>
<accession>A0A6N9TGZ1</accession>
<protein>
    <recommendedName>
        <fullName evidence="3">Heme oxygenase</fullName>
    </recommendedName>
</protein>
<proteinExistence type="predicted"/>
<evidence type="ECO:0000313" key="2">
    <source>
        <dbReference type="Proteomes" id="UP000471381"/>
    </source>
</evidence>
<dbReference type="InterPro" id="IPR016084">
    <property type="entry name" value="Haem_Oase-like_multi-hlx"/>
</dbReference>
<sequence length="230" mass="25471">MHTLFTALKQDTLDKHTTLEETPPFSLFHNLSEFNTSTYSDVLSVMSVFHSITSSHVLKALNETPSVNRLAEMLNTDEVSAALHRDTNALHCNFAESFDTEKSVETDMSVETQAQTSQNLDSQTVNALENQLSFRGQNSAAIAAIYVWLGSSMGANMISRRLEKLNNDIPTAYYSAMAGCAKAWVPFKQTAEHILAELKLDNDKGIRDIVEDANSWFSFLISLGKAQTGK</sequence>
<organism evidence="1 2">
    <name type="scientific">Alteromonas genovensis</name>
    <dbReference type="NCBI Taxonomy" id="471225"/>
    <lineage>
        <taxon>Bacteria</taxon>
        <taxon>Pseudomonadati</taxon>
        <taxon>Pseudomonadota</taxon>
        <taxon>Gammaproteobacteria</taxon>
        <taxon>Alteromonadales</taxon>
        <taxon>Alteromonadaceae</taxon>
        <taxon>Alteromonas/Salinimonas group</taxon>
        <taxon>Alteromonas</taxon>
    </lineage>
</organism>
<keyword evidence="2" id="KW-1185">Reference proteome</keyword>
<dbReference type="RefSeq" id="WP_163107185.1">
    <property type="nucleotide sequence ID" value="NZ_JAAAWO010000011.1"/>
</dbReference>
<dbReference type="AlphaFoldDB" id="A0A6N9TGZ1"/>
<dbReference type="EMBL" id="JAAAWO010000011">
    <property type="protein sequence ID" value="NDW16573.1"/>
    <property type="molecule type" value="Genomic_DNA"/>
</dbReference>
<reference evidence="1 2" key="1">
    <citation type="submission" date="2020-01" db="EMBL/GenBank/DDBJ databases">
        <title>Genomes of bacteria type strains.</title>
        <authorList>
            <person name="Chen J."/>
            <person name="Zhu S."/>
            <person name="Yang J."/>
        </authorList>
    </citation>
    <scope>NUCLEOTIDE SEQUENCE [LARGE SCALE GENOMIC DNA]</scope>
    <source>
        <strain evidence="1 2">LMG 24078</strain>
    </source>
</reference>
<comment type="caution">
    <text evidence="1">The sequence shown here is derived from an EMBL/GenBank/DDBJ whole genome shotgun (WGS) entry which is preliminary data.</text>
</comment>
<evidence type="ECO:0000313" key="1">
    <source>
        <dbReference type="EMBL" id="NDW16573.1"/>
    </source>
</evidence>
<dbReference type="Gene3D" id="1.20.910.10">
    <property type="entry name" value="Heme oxygenase-like"/>
    <property type="match status" value="1"/>
</dbReference>